<organism evidence="2 3">
    <name type="scientific">Pseudonocardia alaniniphila</name>
    <dbReference type="NCBI Taxonomy" id="75291"/>
    <lineage>
        <taxon>Bacteria</taxon>
        <taxon>Bacillati</taxon>
        <taxon>Actinomycetota</taxon>
        <taxon>Actinomycetes</taxon>
        <taxon>Pseudonocardiales</taxon>
        <taxon>Pseudonocardiaceae</taxon>
        <taxon>Pseudonocardia</taxon>
    </lineage>
</organism>
<evidence type="ECO:0000313" key="3">
    <source>
        <dbReference type="Proteomes" id="UP001299970"/>
    </source>
</evidence>
<feature type="transmembrane region" description="Helical" evidence="1">
    <location>
        <begin position="119"/>
        <end position="140"/>
    </location>
</feature>
<dbReference type="EMBL" id="JAKXMK010000025">
    <property type="protein sequence ID" value="MCH6169507.1"/>
    <property type="molecule type" value="Genomic_DNA"/>
</dbReference>
<reference evidence="2 3" key="1">
    <citation type="submission" date="2022-03" db="EMBL/GenBank/DDBJ databases">
        <title>Pseudonocardia alaer sp. nov., a novel actinomycete isolated from reed forest soil.</title>
        <authorList>
            <person name="Wang L."/>
        </authorList>
    </citation>
    <scope>NUCLEOTIDE SEQUENCE [LARGE SCALE GENOMIC DNA]</scope>
    <source>
        <strain evidence="2 3">Y-16303</strain>
    </source>
</reference>
<feature type="transmembrane region" description="Helical" evidence="1">
    <location>
        <begin position="211"/>
        <end position="235"/>
    </location>
</feature>
<proteinExistence type="predicted"/>
<dbReference type="Proteomes" id="UP001299970">
    <property type="component" value="Unassembled WGS sequence"/>
</dbReference>
<sequence length="236" mass="25681">MVTVGERPAVRVRHTPRPSSVQLKFVMAVSGALALLYLIAHMIGNLKIFLGAEAINTYAAWLRTVGEPALPMQTLLWIVRVVLVVAIVAHIVSATILARRARRARPIRYAHRQPVRGSYAARTMRWGGVIILLFIIYHLLDLTAGTLNPRFVEGDVHGNLVADFAPSHWYATVAYTVAVIAVGFHVRHGLWSGLQTLGRSSAAAQNTIKGVALVVAVLLTVGFLSVPFSILTGLVR</sequence>
<feature type="transmembrane region" description="Helical" evidence="1">
    <location>
        <begin position="21"/>
        <end position="40"/>
    </location>
</feature>
<protein>
    <submittedName>
        <fullName evidence="2">Succinate dehydrogenase cytochrome b subunit</fullName>
    </submittedName>
</protein>
<dbReference type="NCBIfam" id="TIGR02046">
    <property type="entry name" value="sdhC_b558_fam"/>
    <property type="match status" value="1"/>
</dbReference>
<dbReference type="InterPro" id="IPR034804">
    <property type="entry name" value="SQR/QFR_C/D"/>
</dbReference>
<dbReference type="RefSeq" id="WP_241040143.1">
    <property type="nucleotide sequence ID" value="NZ_BAAAJF010000045.1"/>
</dbReference>
<name>A0ABS9TLU7_9PSEU</name>
<evidence type="ECO:0000256" key="1">
    <source>
        <dbReference type="SAM" id="Phobius"/>
    </source>
</evidence>
<dbReference type="InterPro" id="IPR011138">
    <property type="entry name" value="Cytochrome_b-558"/>
</dbReference>
<feature type="transmembrane region" description="Helical" evidence="1">
    <location>
        <begin position="77"/>
        <end position="98"/>
    </location>
</feature>
<keyword evidence="1" id="KW-0812">Transmembrane</keyword>
<feature type="transmembrane region" description="Helical" evidence="1">
    <location>
        <begin position="169"/>
        <end position="190"/>
    </location>
</feature>
<comment type="caution">
    <text evidence="2">The sequence shown here is derived from an EMBL/GenBank/DDBJ whole genome shotgun (WGS) entry which is preliminary data.</text>
</comment>
<dbReference type="SUPFAM" id="SSF81343">
    <property type="entry name" value="Fumarate reductase respiratory complex transmembrane subunits"/>
    <property type="match status" value="1"/>
</dbReference>
<keyword evidence="1" id="KW-0472">Membrane</keyword>
<dbReference type="CDD" id="cd03498">
    <property type="entry name" value="SQR_TypeB_2_TM"/>
    <property type="match status" value="1"/>
</dbReference>
<gene>
    <name evidence="2" type="ORF">MMF94_27730</name>
</gene>
<keyword evidence="3" id="KW-1185">Reference proteome</keyword>
<accession>A0ABS9TLU7</accession>
<keyword evidence="1" id="KW-1133">Transmembrane helix</keyword>
<evidence type="ECO:0000313" key="2">
    <source>
        <dbReference type="EMBL" id="MCH6169507.1"/>
    </source>
</evidence>
<dbReference type="Gene3D" id="1.20.1300.10">
    <property type="entry name" value="Fumarate reductase/succinate dehydrogenase, transmembrane subunit"/>
    <property type="match status" value="1"/>
</dbReference>